<dbReference type="Gene3D" id="1.10.10.10">
    <property type="entry name" value="Winged helix-like DNA-binding domain superfamily/Winged helix DNA-binding domain"/>
    <property type="match status" value="1"/>
</dbReference>
<sequence>MSNSSRFVVATHVLTNLAVRSGERLSSDRLAWSVNTNPVVIRQLLCSLREANLVDSKRGPTGGFTLARDPSEITLHDIYEAVEDGEPFCFHANEPNDECTVGEYIQPVLGDLLAPAIQAMLDELDSITIADVHETIFETADTETLEVCD</sequence>
<gene>
    <name evidence="1" type="ORF">C440_01798</name>
</gene>
<dbReference type="Proteomes" id="UP000011550">
    <property type="component" value="Unassembled WGS sequence"/>
</dbReference>
<dbReference type="GO" id="GO:0003700">
    <property type="term" value="F:DNA-binding transcription factor activity"/>
    <property type="evidence" value="ECO:0007669"/>
    <property type="project" value="TreeGrafter"/>
</dbReference>
<dbReference type="InterPro" id="IPR036390">
    <property type="entry name" value="WH_DNA-bd_sf"/>
</dbReference>
<comment type="caution">
    <text evidence="1">The sequence shown here is derived from an EMBL/GenBank/DDBJ whole genome shotgun (WGS) entry which is preliminary data.</text>
</comment>
<name>M0IMA7_9EURY</name>
<proteinExistence type="predicted"/>
<dbReference type="Pfam" id="PF02082">
    <property type="entry name" value="Rrf2"/>
    <property type="match status" value="1"/>
</dbReference>
<dbReference type="InterPro" id="IPR036388">
    <property type="entry name" value="WH-like_DNA-bd_sf"/>
</dbReference>
<accession>M0IMA7</accession>
<dbReference type="RefSeq" id="WP_008317701.1">
    <property type="nucleotide sequence ID" value="NZ_AOLN01000004.1"/>
</dbReference>
<dbReference type="PATRIC" id="fig|662479.7.peg.371"/>
<dbReference type="AlphaFoldDB" id="M0IMA7"/>
<dbReference type="GO" id="GO:0005829">
    <property type="term" value="C:cytosol"/>
    <property type="evidence" value="ECO:0007669"/>
    <property type="project" value="TreeGrafter"/>
</dbReference>
<evidence type="ECO:0000313" key="1">
    <source>
        <dbReference type="EMBL" id="ELZ97941.1"/>
    </source>
</evidence>
<dbReference type="EMBL" id="AOLN01000004">
    <property type="protein sequence ID" value="ELZ97941.1"/>
    <property type="molecule type" value="Genomic_DNA"/>
</dbReference>
<dbReference type="PANTHER" id="PTHR33221:SF15">
    <property type="entry name" value="HTH-TYPE TRANSCRIPTIONAL REGULATOR YWGB-RELATED"/>
    <property type="match status" value="1"/>
</dbReference>
<keyword evidence="2" id="KW-1185">Reference proteome</keyword>
<evidence type="ECO:0000313" key="2">
    <source>
        <dbReference type="Proteomes" id="UP000011550"/>
    </source>
</evidence>
<organism evidence="1 2">
    <name type="scientific">Haloferax mucosum ATCC BAA-1512</name>
    <dbReference type="NCBI Taxonomy" id="662479"/>
    <lineage>
        <taxon>Archaea</taxon>
        <taxon>Methanobacteriati</taxon>
        <taxon>Methanobacteriota</taxon>
        <taxon>Stenosarchaea group</taxon>
        <taxon>Halobacteria</taxon>
        <taxon>Halobacteriales</taxon>
        <taxon>Haloferacaceae</taxon>
        <taxon>Haloferax</taxon>
    </lineage>
</organism>
<protein>
    <submittedName>
        <fullName evidence="1">AsnC family transcriptional regulator</fullName>
    </submittedName>
</protein>
<dbReference type="SUPFAM" id="SSF46785">
    <property type="entry name" value="Winged helix' DNA-binding domain"/>
    <property type="match status" value="1"/>
</dbReference>
<dbReference type="PANTHER" id="PTHR33221">
    <property type="entry name" value="WINGED HELIX-TURN-HELIX TRANSCRIPTIONAL REGULATOR, RRF2 FAMILY"/>
    <property type="match status" value="1"/>
</dbReference>
<dbReference type="OrthoDB" id="64432at2157"/>
<dbReference type="InterPro" id="IPR000944">
    <property type="entry name" value="Tscrpt_reg_Rrf2"/>
</dbReference>
<reference evidence="1 2" key="1">
    <citation type="journal article" date="2014" name="PLoS Genet.">
        <title>Phylogenetically driven sequencing of extremely halophilic archaea reveals strategies for static and dynamic osmo-response.</title>
        <authorList>
            <person name="Becker E.A."/>
            <person name="Seitzer P.M."/>
            <person name="Tritt A."/>
            <person name="Larsen D."/>
            <person name="Krusor M."/>
            <person name="Yao A.I."/>
            <person name="Wu D."/>
            <person name="Madern D."/>
            <person name="Eisen J.A."/>
            <person name="Darling A.E."/>
            <person name="Facciotti M.T."/>
        </authorList>
    </citation>
    <scope>NUCLEOTIDE SEQUENCE [LARGE SCALE GENOMIC DNA]</scope>
    <source>
        <strain evidence="1 2">ATCC BAA-1512</strain>
    </source>
</reference>
<dbReference type="PROSITE" id="PS51197">
    <property type="entry name" value="HTH_RRF2_2"/>
    <property type="match status" value="1"/>
</dbReference>